<dbReference type="Proteomes" id="UP000054837">
    <property type="component" value="Unassembled WGS sequence"/>
</dbReference>
<accession>A0A0W8I158</accession>
<protein>
    <submittedName>
        <fullName evidence="1">Uncharacterized protein</fullName>
    </submittedName>
</protein>
<evidence type="ECO:0000313" key="2">
    <source>
        <dbReference type="Proteomes" id="UP000054837"/>
    </source>
</evidence>
<dbReference type="OrthoDB" id="4861076at2"/>
<dbReference type="EMBL" id="LQBL01000032">
    <property type="protein sequence ID" value="KUG51454.1"/>
    <property type="molecule type" value="Genomic_DNA"/>
</dbReference>
<dbReference type="RefSeq" id="WP_058892350.1">
    <property type="nucleotide sequence ID" value="NZ_LQBL01000032.1"/>
</dbReference>
<dbReference type="AlphaFoldDB" id="A0A0W8I158"/>
<evidence type="ECO:0000313" key="1">
    <source>
        <dbReference type="EMBL" id="KUG51454.1"/>
    </source>
</evidence>
<keyword evidence="2" id="KW-1185">Reference proteome</keyword>
<organism evidence="1 2">
    <name type="scientific">Serinicoccus chungangensis</name>
    <dbReference type="NCBI Taxonomy" id="767452"/>
    <lineage>
        <taxon>Bacteria</taxon>
        <taxon>Bacillati</taxon>
        <taxon>Actinomycetota</taxon>
        <taxon>Actinomycetes</taxon>
        <taxon>Micrococcales</taxon>
        <taxon>Ornithinimicrobiaceae</taxon>
        <taxon>Serinicoccus</taxon>
    </lineage>
</organism>
<name>A0A0W8I158_9MICO</name>
<proteinExistence type="predicted"/>
<sequence>MSRPDDATTSGRSQGLVLASGPRQEVDAWVRASIVPVTVVPLPGWVAVVTRGPSRAGSPYDDGGLLSACRALSAKAAPGLGFFEVDGRALVTLHQPGRRRRVRWVVWEPEKGLLRPPGLELAGPAEIVGLAGAAPAVRDELVDLLHETRVRPARMLQAVMATLGLPGTRLVEDPAHADGLPGAVRTEPDPQQVAWFQDAVRDSVRLRRELGVLS</sequence>
<gene>
    <name evidence="1" type="ORF">AVL62_08870</name>
</gene>
<comment type="caution">
    <text evidence="1">The sequence shown here is derived from an EMBL/GenBank/DDBJ whole genome shotgun (WGS) entry which is preliminary data.</text>
</comment>
<reference evidence="1 2" key="1">
    <citation type="submission" date="2015-12" db="EMBL/GenBank/DDBJ databases">
        <title>Serinicoccus chungangenesis strain CD08_5 genome sequencing and assembly.</title>
        <authorList>
            <person name="Chander A.M."/>
            <person name="Kaur G."/>
            <person name="Nair G.R."/>
            <person name="Dhawan D.K."/>
            <person name="Kochhar R.K."/>
            <person name="Mayilraj S."/>
            <person name="Bhadada S.K."/>
        </authorList>
    </citation>
    <scope>NUCLEOTIDE SEQUENCE [LARGE SCALE GENOMIC DNA]</scope>
    <source>
        <strain evidence="1 2">CD08_5</strain>
    </source>
</reference>
<dbReference type="STRING" id="767452.AVL62_08870"/>